<evidence type="ECO:0000256" key="2">
    <source>
        <dbReference type="ARBA" id="ARBA00011901"/>
    </source>
</evidence>
<evidence type="ECO:0000313" key="7">
    <source>
        <dbReference type="Proteomes" id="UP001429984"/>
    </source>
</evidence>
<dbReference type="CDD" id="cd06583">
    <property type="entry name" value="PGRP"/>
    <property type="match status" value="1"/>
</dbReference>
<feature type="domain" description="N-acetylmuramoyl-L-alanine amidase" evidence="5">
    <location>
        <begin position="18"/>
        <end position="162"/>
    </location>
</feature>
<evidence type="ECO:0000313" key="6">
    <source>
        <dbReference type="EMBL" id="MBF6023668.1"/>
    </source>
</evidence>
<protein>
    <recommendedName>
        <fullName evidence="2">N-acetylmuramoyl-L-alanine amidase</fullName>
        <ecNumber evidence="2">3.5.1.28</ecNumber>
    </recommendedName>
</protein>
<accession>A0ABS0B4Q5</accession>
<keyword evidence="4" id="KW-0961">Cell wall biogenesis/degradation</keyword>
<keyword evidence="7" id="KW-1185">Reference proteome</keyword>
<dbReference type="Proteomes" id="UP001429984">
    <property type="component" value="Unassembled WGS sequence"/>
</dbReference>
<dbReference type="InterPro" id="IPR002502">
    <property type="entry name" value="Amidase_domain"/>
</dbReference>
<dbReference type="EMBL" id="JADLZT010000003">
    <property type="protein sequence ID" value="MBF6023668.1"/>
    <property type="molecule type" value="Genomic_DNA"/>
</dbReference>
<evidence type="ECO:0000256" key="3">
    <source>
        <dbReference type="ARBA" id="ARBA00022801"/>
    </source>
</evidence>
<organism evidence="6 7">
    <name type="scientific">Lysobacter niastensis</name>
    <dbReference type="NCBI Taxonomy" id="380629"/>
    <lineage>
        <taxon>Bacteria</taxon>
        <taxon>Pseudomonadati</taxon>
        <taxon>Pseudomonadota</taxon>
        <taxon>Gammaproteobacteria</taxon>
        <taxon>Lysobacterales</taxon>
        <taxon>Lysobacteraceae</taxon>
        <taxon>Lysobacter</taxon>
    </lineage>
</organism>
<dbReference type="InterPro" id="IPR051206">
    <property type="entry name" value="NAMLAA_amidase_2"/>
</dbReference>
<dbReference type="Gene3D" id="3.40.80.10">
    <property type="entry name" value="Peptidoglycan recognition protein-like"/>
    <property type="match status" value="1"/>
</dbReference>
<evidence type="ECO:0000259" key="5">
    <source>
        <dbReference type="SMART" id="SM00644"/>
    </source>
</evidence>
<evidence type="ECO:0000256" key="4">
    <source>
        <dbReference type="ARBA" id="ARBA00023316"/>
    </source>
</evidence>
<comment type="catalytic activity">
    <reaction evidence="1">
        <text>Hydrolyzes the link between N-acetylmuramoyl residues and L-amino acid residues in certain cell-wall glycopeptides.</text>
        <dbReference type="EC" id="3.5.1.28"/>
    </reaction>
</comment>
<dbReference type="SMART" id="SM00644">
    <property type="entry name" value="Ami_2"/>
    <property type="match status" value="1"/>
</dbReference>
<sequence length="190" mass="21540">MSPDLPAPPIAFEPLPYEARLDARDKAQIDLAVIHCTELPDLAMARRFGEEVLYEGSQTGNCGHFYIDRDGSIHQYVRLERIAHHVRGHNPRAIGIELVNRGRYPDWLAAHHQAMDQPYTPAQVDALIALLRWLSEEVPSLRHIAGHEDLDTTEVPATDDPDVMVRRKLDPGPRFPWQQVLDAIALKRIP</sequence>
<dbReference type="SUPFAM" id="SSF55846">
    <property type="entry name" value="N-acetylmuramoyl-L-alanine amidase-like"/>
    <property type="match status" value="1"/>
</dbReference>
<dbReference type="Pfam" id="PF01510">
    <property type="entry name" value="Amidase_2"/>
    <property type="match status" value="1"/>
</dbReference>
<dbReference type="EC" id="3.5.1.28" evidence="2"/>
<proteinExistence type="predicted"/>
<dbReference type="RefSeq" id="WP_194930259.1">
    <property type="nucleotide sequence ID" value="NZ_JADLZT010000003.1"/>
</dbReference>
<evidence type="ECO:0000256" key="1">
    <source>
        <dbReference type="ARBA" id="ARBA00001561"/>
    </source>
</evidence>
<keyword evidence="3" id="KW-0378">Hydrolase</keyword>
<reference evidence="6 7" key="1">
    <citation type="submission" date="2020-11" db="EMBL/GenBank/DDBJ databases">
        <title>Draft Genome Sequence and Secondary Metabolite Biosynthetic Potential of the Lysobacter niastensis Type strain DSM 18481.</title>
        <authorList>
            <person name="Turrini P."/>
            <person name="Artuso I."/>
            <person name="Tescari M."/>
            <person name="Lugli G.A."/>
            <person name="Frangipani E."/>
            <person name="Ventura M."/>
            <person name="Visca P."/>
        </authorList>
    </citation>
    <scope>NUCLEOTIDE SEQUENCE [LARGE SCALE GENOMIC DNA]</scope>
    <source>
        <strain evidence="6 7">DSM 18481</strain>
    </source>
</reference>
<gene>
    <name evidence="6" type="ORF">IU514_06480</name>
</gene>
<dbReference type="InterPro" id="IPR036505">
    <property type="entry name" value="Amidase/PGRP_sf"/>
</dbReference>
<dbReference type="PANTHER" id="PTHR30417">
    <property type="entry name" value="N-ACETYLMURAMOYL-L-ALANINE AMIDASE AMID"/>
    <property type="match status" value="1"/>
</dbReference>
<name>A0ABS0B4Q5_9GAMM</name>
<comment type="caution">
    <text evidence="6">The sequence shown here is derived from an EMBL/GenBank/DDBJ whole genome shotgun (WGS) entry which is preliminary data.</text>
</comment>
<dbReference type="PANTHER" id="PTHR30417:SF1">
    <property type="entry name" value="N-ACETYLMURAMOYL-L-ALANINE AMIDASE AMID"/>
    <property type="match status" value="1"/>
</dbReference>